<evidence type="ECO:0000313" key="6">
    <source>
        <dbReference type="Proteomes" id="UP000479190"/>
    </source>
</evidence>
<dbReference type="InterPro" id="IPR050577">
    <property type="entry name" value="MAPR/NEUFC/NENF-like"/>
</dbReference>
<reference evidence="5 6" key="1">
    <citation type="submission" date="2020-02" db="EMBL/GenBank/DDBJ databases">
        <authorList>
            <person name="Ferguson B K."/>
        </authorList>
    </citation>
    <scope>NUCLEOTIDE SEQUENCE [LARGE SCALE GENOMIC DNA]</scope>
</reference>
<keyword evidence="3" id="KW-1133">Transmembrane helix</keyword>
<dbReference type="SUPFAM" id="SSF55856">
    <property type="entry name" value="Cytochrome b5-like heme/steroid binding domain"/>
    <property type="match status" value="1"/>
</dbReference>
<dbReference type="GO" id="GO:0016020">
    <property type="term" value="C:membrane"/>
    <property type="evidence" value="ECO:0007669"/>
    <property type="project" value="TreeGrafter"/>
</dbReference>
<evidence type="ECO:0000313" key="5">
    <source>
        <dbReference type="EMBL" id="CAB0042435.1"/>
    </source>
</evidence>
<dbReference type="Proteomes" id="UP000479190">
    <property type="component" value="Unassembled WGS sequence"/>
</dbReference>
<gene>
    <name evidence="5" type="ORF">TBRA_LOCUS14054</name>
</gene>
<sequence length="325" mass="35357">MAEADKSSPGAADAAAALTLSEYLVAFVLEIVRSPVNIGLVAVIVLLVYKIFFSSHKNQEAAAPIKQLPKLRRDFTVEELRPYNGTGPDGRILVAVNGNVYDVTKGARFYGPGGPYGAFGGRDASRGLATFSVVPGKDEYDDLSDLQTEEMNSVKEWEEQFKAKSDTLAKAKTIERIYNDTVGRIETSSSRLTSFRKSAHTFTLQFLVNFGLTFPTRLRSRLEARERLNTCNATQLINPSFGPTCVQTPAGAESFYPTQRWRDNNMPAAAVSPESGGTGSAARFAAIARWARGCPSAAPSAIRGTRERDGNRVRDTANGSCREEN</sequence>
<dbReference type="PANTHER" id="PTHR10281:SF106">
    <property type="entry name" value="IP06960P-RELATED"/>
    <property type="match status" value="1"/>
</dbReference>
<dbReference type="OrthoDB" id="547796at2759"/>
<comment type="similarity">
    <text evidence="1">Belongs to the cytochrome b5 family. MAPR subfamily.</text>
</comment>
<evidence type="ECO:0000259" key="4">
    <source>
        <dbReference type="SMART" id="SM01117"/>
    </source>
</evidence>
<keyword evidence="3" id="KW-0812">Transmembrane</keyword>
<feature type="compositionally biased region" description="Basic and acidic residues" evidence="2">
    <location>
        <begin position="304"/>
        <end position="325"/>
    </location>
</feature>
<dbReference type="InterPro" id="IPR036400">
    <property type="entry name" value="Cyt_B5-like_heme/steroid_sf"/>
</dbReference>
<protein>
    <recommendedName>
        <fullName evidence="4">Cytochrome b5 heme-binding domain-containing protein</fullName>
    </recommendedName>
</protein>
<dbReference type="PANTHER" id="PTHR10281">
    <property type="entry name" value="MEMBRANE-ASSOCIATED PROGESTERONE RECEPTOR COMPONENT-RELATED"/>
    <property type="match status" value="1"/>
</dbReference>
<keyword evidence="3" id="KW-0472">Membrane</keyword>
<proteinExistence type="inferred from homology"/>
<dbReference type="InterPro" id="IPR001199">
    <property type="entry name" value="Cyt_B5-like_heme/steroid-bd"/>
</dbReference>
<dbReference type="Gene3D" id="3.10.120.10">
    <property type="entry name" value="Cytochrome b5-like heme/steroid binding domain"/>
    <property type="match status" value="1"/>
</dbReference>
<dbReference type="AlphaFoldDB" id="A0A6H5IYT4"/>
<evidence type="ECO:0000256" key="3">
    <source>
        <dbReference type="SAM" id="Phobius"/>
    </source>
</evidence>
<dbReference type="EMBL" id="CADCXV010001194">
    <property type="protein sequence ID" value="CAB0042435.1"/>
    <property type="molecule type" value="Genomic_DNA"/>
</dbReference>
<feature type="domain" description="Cytochrome b5 heme-binding" evidence="4">
    <location>
        <begin position="75"/>
        <end position="174"/>
    </location>
</feature>
<keyword evidence="6" id="KW-1185">Reference proteome</keyword>
<accession>A0A6H5IYT4</accession>
<dbReference type="Pfam" id="PF00173">
    <property type="entry name" value="Cyt-b5"/>
    <property type="match status" value="1"/>
</dbReference>
<dbReference type="GO" id="GO:0005783">
    <property type="term" value="C:endoplasmic reticulum"/>
    <property type="evidence" value="ECO:0007669"/>
    <property type="project" value="TreeGrafter"/>
</dbReference>
<dbReference type="FunFam" id="3.10.120.10:FF:000003">
    <property type="entry name" value="membrane-associated progesterone receptor component 1"/>
    <property type="match status" value="1"/>
</dbReference>
<feature type="region of interest" description="Disordered" evidence="2">
    <location>
        <begin position="294"/>
        <end position="325"/>
    </location>
</feature>
<dbReference type="SMART" id="SM01117">
    <property type="entry name" value="Cyt-b5"/>
    <property type="match status" value="1"/>
</dbReference>
<name>A0A6H5IYT4_9HYME</name>
<evidence type="ECO:0000256" key="2">
    <source>
        <dbReference type="SAM" id="MobiDB-lite"/>
    </source>
</evidence>
<organism evidence="5 6">
    <name type="scientific">Trichogramma brassicae</name>
    <dbReference type="NCBI Taxonomy" id="86971"/>
    <lineage>
        <taxon>Eukaryota</taxon>
        <taxon>Metazoa</taxon>
        <taxon>Ecdysozoa</taxon>
        <taxon>Arthropoda</taxon>
        <taxon>Hexapoda</taxon>
        <taxon>Insecta</taxon>
        <taxon>Pterygota</taxon>
        <taxon>Neoptera</taxon>
        <taxon>Endopterygota</taxon>
        <taxon>Hymenoptera</taxon>
        <taxon>Apocrita</taxon>
        <taxon>Proctotrupomorpha</taxon>
        <taxon>Chalcidoidea</taxon>
        <taxon>Trichogrammatidae</taxon>
        <taxon>Trichogramma</taxon>
    </lineage>
</organism>
<evidence type="ECO:0000256" key="1">
    <source>
        <dbReference type="ARBA" id="ARBA00038357"/>
    </source>
</evidence>
<feature type="transmembrane region" description="Helical" evidence="3">
    <location>
        <begin position="23"/>
        <end position="49"/>
    </location>
</feature>